<dbReference type="Gene3D" id="1.25.10.10">
    <property type="entry name" value="Leucine-rich Repeat Variant"/>
    <property type="match status" value="1"/>
</dbReference>
<dbReference type="PANTHER" id="PTHR10527">
    <property type="entry name" value="IMPORTIN BETA"/>
    <property type="match status" value="1"/>
</dbReference>
<evidence type="ECO:0000256" key="6">
    <source>
        <dbReference type="SAM" id="MobiDB-lite"/>
    </source>
</evidence>
<dbReference type="AlphaFoldDB" id="A0A6A4P286"/>
<keyword evidence="5" id="KW-0653">Protein transport</keyword>
<dbReference type="InterPro" id="IPR011989">
    <property type="entry name" value="ARM-like"/>
</dbReference>
<dbReference type="InterPro" id="IPR040122">
    <property type="entry name" value="Importin_beta"/>
</dbReference>
<comment type="subcellular location">
    <subcellularLocation>
        <location evidence="1">Cytoplasm</location>
    </subcellularLocation>
</comment>
<dbReference type="OrthoDB" id="1429950at2759"/>
<gene>
    <name evidence="7" type="ORF">Lalb_Chr15g0085091</name>
</gene>
<evidence type="ECO:0000256" key="3">
    <source>
        <dbReference type="ARBA" id="ARBA00022490"/>
    </source>
</evidence>
<feature type="compositionally biased region" description="Low complexity" evidence="6">
    <location>
        <begin position="1"/>
        <end position="11"/>
    </location>
</feature>
<keyword evidence="2" id="KW-0813">Transport</keyword>
<proteinExistence type="predicted"/>
<dbReference type="EMBL" id="WOCE01000015">
    <property type="protein sequence ID" value="KAE9598823.1"/>
    <property type="molecule type" value="Genomic_DNA"/>
</dbReference>
<comment type="caution">
    <text evidence="7">The sequence shown here is derived from an EMBL/GenBank/DDBJ whole genome shotgun (WGS) entry which is preliminary data.</text>
</comment>
<dbReference type="GO" id="GO:0006606">
    <property type="term" value="P:protein import into nucleus"/>
    <property type="evidence" value="ECO:0007669"/>
    <property type="project" value="InterPro"/>
</dbReference>
<keyword evidence="8" id="KW-1185">Reference proteome</keyword>
<evidence type="ECO:0000256" key="4">
    <source>
        <dbReference type="ARBA" id="ARBA00022737"/>
    </source>
</evidence>
<evidence type="ECO:0000313" key="7">
    <source>
        <dbReference type="EMBL" id="KAE9598823.1"/>
    </source>
</evidence>
<feature type="region of interest" description="Disordered" evidence="6">
    <location>
        <begin position="1"/>
        <end position="32"/>
    </location>
</feature>
<protein>
    <submittedName>
        <fullName evidence="7">Uncharacterized protein</fullName>
    </submittedName>
</protein>
<evidence type="ECO:0000256" key="2">
    <source>
        <dbReference type="ARBA" id="ARBA00022448"/>
    </source>
</evidence>
<dbReference type="SUPFAM" id="SSF48371">
    <property type="entry name" value="ARM repeat"/>
    <property type="match status" value="1"/>
</dbReference>
<dbReference type="Proteomes" id="UP000447434">
    <property type="component" value="Chromosome 15"/>
</dbReference>
<feature type="compositionally biased region" description="Pro residues" evidence="6">
    <location>
        <begin position="12"/>
        <end position="22"/>
    </location>
</feature>
<name>A0A6A4P286_LUPAL</name>
<sequence>MKFSPSITSSPPHSPRSPPPRNPYYDPWSRRPPEETYYQRVADKRRKIETRRDQSILHGFDLQPTATSLLHSNGVVPLQNFIHEFIQIPLKKRDAKKKLFNSLAFHYPISFSLKLANLLLTHPPIHIRTEVVSLLCETLTETHGNNNRRIGCVMLFEIKNPILESFKNEVEESLLLPLSEIIANVASRIYGFTLGGWLELLEYIVSTVSLNSNDDDSVLKQRKGLMLLGNLSSDVVENHEFWKNHYTGLYENLAVRMLDETANEDFQDLNFNALLALIGMSQPLGEFEIGGNILLILLGCIDRNPREEILLGRIQDLGDFISLDVDEVIDGKEENIFQALLRIAEKEDVSKELRCVAVQVIKELDEKNMEAMSQVMKEISDVDARRVLKVSLVMMLCIEDDPLWFESNEENCAGISQSFALGRFLMNWLCFEADGSMVVPMAIEFLKTSYSASKNWRKRHAGMILIAAFSDRQMNDIVKCFVEFEELVLKSLNDGHQRVVWAAINATKWLSEYKLIPHGKCHSHMKFFAKLFSIVKSTHCSKVQVKAIIAIRTLAINCCLDKMASFGEEIIIVMLELLKNDQAKIKEEAVETLESVAGLIPTNFKKYYYRTMEPLKAILFHDHSKPSILLRAKSLECMSSILSRTENVKAKFIQEDAFKALDRFCRLPGVDFDRHFNDLMPMLIRSSRDDFDRFAHHFPVALKLIKNINLIGSHDICLTLIAYMTTFWCSYLDENGRIRVLNILSHFAVRSIGVFYPHVGRVSMIFAHCLSCSSSETRKVSASGVPNLLICAYSVERNELMQGTLLFILVQTLVDALHKVF</sequence>
<evidence type="ECO:0000256" key="5">
    <source>
        <dbReference type="ARBA" id="ARBA00022927"/>
    </source>
</evidence>
<dbReference type="GO" id="GO:0005737">
    <property type="term" value="C:cytoplasm"/>
    <property type="evidence" value="ECO:0007669"/>
    <property type="project" value="UniProtKB-SubCell"/>
</dbReference>
<evidence type="ECO:0000313" key="8">
    <source>
        <dbReference type="Proteomes" id="UP000447434"/>
    </source>
</evidence>
<organism evidence="7 8">
    <name type="scientific">Lupinus albus</name>
    <name type="common">White lupine</name>
    <name type="synonym">Lupinus termis</name>
    <dbReference type="NCBI Taxonomy" id="3870"/>
    <lineage>
        <taxon>Eukaryota</taxon>
        <taxon>Viridiplantae</taxon>
        <taxon>Streptophyta</taxon>
        <taxon>Embryophyta</taxon>
        <taxon>Tracheophyta</taxon>
        <taxon>Spermatophyta</taxon>
        <taxon>Magnoliopsida</taxon>
        <taxon>eudicotyledons</taxon>
        <taxon>Gunneridae</taxon>
        <taxon>Pentapetalae</taxon>
        <taxon>rosids</taxon>
        <taxon>fabids</taxon>
        <taxon>Fabales</taxon>
        <taxon>Fabaceae</taxon>
        <taxon>Papilionoideae</taxon>
        <taxon>50 kb inversion clade</taxon>
        <taxon>genistoids sensu lato</taxon>
        <taxon>core genistoids</taxon>
        <taxon>Genisteae</taxon>
        <taxon>Lupinus</taxon>
    </lineage>
</organism>
<reference evidence="8" key="1">
    <citation type="journal article" date="2020" name="Nat. Commun.">
        <title>Genome sequence of the cluster root forming white lupin.</title>
        <authorList>
            <person name="Hufnagel B."/>
            <person name="Marques A."/>
            <person name="Soriano A."/>
            <person name="Marques L."/>
            <person name="Divol F."/>
            <person name="Doumas P."/>
            <person name="Sallet E."/>
            <person name="Mancinotti D."/>
            <person name="Carrere S."/>
            <person name="Marande W."/>
            <person name="Arribat S."/>
            <person name="Keller J."/>
            <person name="Huneau C."/>
            <person name="Blein T."/>
            <person name="Aime D."/>
            <person name="Laguerre M."/>
            <person name="Taylor J."/>
            <person name="Schubert V."/>
            <person name="Nelson M."/>
            <person name="Geu-Flores F."/>
            <person name="Crespi M."/>
            <person name="Gallardo-Guerrero K."/>
            <person name="Delaux P.-M."/>
            <person name="Salse J."/>
            <person name="Berges H."/>
            <person name="Guyot R."/>
            <person name="Gouzy J."/>
            <person name="Peret B."/>
        </authorList>
    </citation>
    <scope>NUCLEOTIDE SEQUENCE [LARGE SCALE GENOMIC DNA]</scope>
    <source>
        <strain evidence="8">cv. Amiga</strain>
    </source>
</reference>
<accession>A0A6A4P286</accession>
<dbReference type="InterPro" id="IPR016024">
    <property type="entry name" value="ARM-type_fold"/>
</dbReference>
<keyword evidence="4" id="KW-0677">Repeat</keyword>
<evidence type="ECO:0000256" key="1">
    <source>
        <dbReference type="ARBA" id="ARBA00004496"/>
    </source>
</evidence>
<keyword evidence="3" id="KW-0963">Cytoplasm</keyword>